<dbReference type="AlphaFoldDB" id="A0A1R7QFZ9"/>
<dbReference type="Proteomes" id="UP000196240">
    <property type="component" value="Unassembled WGS sequence"/>
</dbReference>
<keyword evidence="1" id="KW-1133">Transmembrane helix</keyword>
<organism evidence="2 3">
    <name type="scientific">Acinetobacter johnsonii</name>
    <dbReference type="NCBI Taxonomy" id="40214"/>
    <lineage>
        <taxon>Bacteria</taxon>
        <taxon>Pseudomonadati</taxon>
        <taxon>Pseudomonadota</taxon>
        <taxon>Gammaproteobacteria</taxon>
        <taxon>Moraxellales</taxon>
        <taxon>Moraxellaceae</taxon>
        <taxon>Acinetobacter</taxon>
    </lineage>
</organism>
<accession>A0A1R7QFZ9</accession>
<proteinExistence type="predicted"/>
<evidence type="ECO:0000256" key="1">
    <source>
        <dbReference type="SAM" id="Phobius"/>
    </source>
</evidence>
<protein>
    <submittedName>
        <fullName evidence="2">Uncharacterized protein</fullName>
    </submittedName>
</protein>
<feature type="transmembrane region" description="Helical" evidence="1">
    <location>
        <begin position="117"/>
        <end position="136"/>
    </location>
</feature>
<dbReference type="EMBL" id="FUUY01000011">
    <property type="protein sequence ID" value="SJX23205.1"/>
    <property type="molecule type" value="Genomic_DNA"/>
</dbReference>
<evidence type="ECO:0000313" key="3">
    <source>
        <dbReference type="Proteomes" id="UP000196240"/>
    </source>
</evidence>
<feature type="transmembrane region" description="Helical" evidence="1">
    <location>
        <begin position="57"/>
        <end position="75"/>
    </location>
</feature>
<keyword evidence="1" id="KW-0812">Transmembrane</keyword>
<keyword evidence="1" id="KW-0472">Membrane</keyword>
<sequence length="138" mass="16457">MNDSENFFYHFGHISTILLLLLYFIAMLIERSYIKRNLSKICKLAFDNENYFKKIDLGNYMVLSFLPLIIQIGFLRERVILKREAIFPNPPILFSSISDRKVENFFKNYKSWLYISNIKWIIGILWLVIGSIMVLYSK</sequence>
<name>A0A1R7QFZ9_ACIJO</name>
<evidence type="ECO:0000313" key="2">
    <source>
        <dbReference type="EMBL" id="SJX23205.1"/>
    </source>
</evidence>
<feature type="transmembrane region" description="Helical" evidence="1">
    <location>
        <begin position="7"/>
        <end position="29"/>
    </location>
</feature>
<reference evidence="2 3" key="1">
    <citation type="submission" date="2017-02" db="EMBL/GenBank/DDBJ databases">
        <authorList>
            <person name="Peterson S.W."/>
        </authorList>
    </citation>
    <scope>NUCLEOTIDE SEQUENCE [LARGE SCALE GENOMIC DNA]</scope>
    <source>
        <strain evidence="2">C6</strain>
    </source>
</reference>
<gene>
    <name evidence="2" type="ORF">ACNJC6_02861</name>
</gene>